<dbReference type="InterPro" id="IPR001279">
    <property type="entry name" value="Metallo-B-lactamas"/>
</dbReference>
<dbReference type="Pfam" id="PF00753">
    <property type="entry name" value="Lactamase_B"/>
    <property type="match status" value="1"/>
</dbReference>
<dbReference type="GO" id="GO:0003677">
    <property type="term" value="F:DNA binding"/>
    <property type="evidence" value="ECO:0007669"/>
    <property type="project" value="InterPro"/>
</dbReference>
<sequence>MHLEDQAGDVLKKFRYGRKLSLKATADAAKISTDQLRSFESGEIAPQPNDLMRLGMVLGFDGVAMASLHLHPTPPPAVHLSPKVLPVDMSYGGYAVRCSLILHPDNPKRALLVDTGGGEGLPQRLAHEGVVLEGILLTHGHDDHGGGWKELLSSKMTGESFPVLLAREDRSLLEGSDTGSAPFMDPGEGCRLLEKKGWNVRALAAPGHTRGSVAYLSEGTLFVGDTLFCGSAGRAWTPEDFPEQLSSIRHILSVLPDETVLIPGHGPITTVGYERTVNPFVRTMAPSLS</sequence>
<dbReference type="Proteomes" id="UP000009374">
    <property type="component" value="Unassembled WGS sequence"/>
</dbReference>
<evidence type="ECO:0000259" key="5">
    <source>
        <dbReference type="SMART" id="SM00849"/>
    </source>
</evidence>
<dbReference type="Gene3D" id="1.10.260.40">
    <property type="entry name" value="lambda repressor-like DNA-binding domains"/>
    <property type="match status" value="1"/>
</dbReference>
<proteinExistence type="predicted"/>
<dbReference type="Gene3D" id="3.60.15.10">
    <property type="entry name" value="Ribonuclease Z/Hydroxyacylglutathione hydrolase-like"/>
    <property type="match status" value="1"/>
</dbReference>
<protein>
    <submittedName>
        <fullName evidence="6">Beta-lactamase family protein</fullName>
    </submittedName>
</protein>
<keyword evidence="3" id="KW-0378">Hydrolase</keyword>
<dbReference type="EMBL" id="GG693875">
    <property type="protein sequence ID" value="EES52580.1"/>
    <property type="molecule type" value="Genomic_DNA"/>
</dbReference>
<evidence type="ECO:0000256" key="4">
    <source>
        <dbReference type="ARBA" id="ARBA00022833"/>
    </source>
</evidence>
<dbReference type="AlphaFoldDB" id="C6HXW8"/>
<keyword evidence="4" id="KW-0862">Zinc</keyword>
<keyword evidence="7" id="KW-1185">Reference proteome</keyword>
<dbReference type="CDD" id="cd06262">
    <property type="entry name" value="metallo-hydrolase-like_MBL-fold"/>
    <property type="match status" value="1"/>
</dbReference>
<dbReference type="PANTHER" id="PTHR46233">
    <property type="entry name" value="HYDROXYACYLGLUTATHIONE HYDROLASE GLOC"/>
    <property type="match status" value="1"/>
</dbReference>
<dbReference type="CDD" id="cd00093">
    <property type="entry name" value="HTH_XRE"/>
    <property type="match status" value="1"/>
</dbReference>
<name>C6HXW8_9BACT</name>
<keyword evidence="2" id="KW-0479">Metal-binding</keyword>
<evidence type="ECO:0000256" key="1">
    <source>
        <dbReference type="ARBA" id="ARBA00001947"/>
    </source>
</evidence>
<gene>
    <name evidence="6" type="ORF">UBAL3_93200081</name>
</gene>
<dbReference type="GO" id="GO:0046872">
    <property type="term" value="F:metal ion binding"/>
    <property type="evidence" value="ECO:0007669"/>
    <property type="project" value="UniProtKB-KW"/>
</dbReference>
<dbReference type="GO" id="GO:0016787">
    <property type="term" value="F:hydrolase activity"/>
    <property type="evidence" value="ECO:0007669"/>
    <property type="project" value="UniProtKB-KW"/>
</dbReference>
<evidence type="ECO:0000256" key="3">
    <source>
        <dbReference type="ARBA" id="ARBA00022801"/>
    </source>
</evidence>
<dbReference type="InterPro" id="IPR036866">
    <property type="entry name" value="RibonucZ/Hydroxyglut_hydro"/>
</dbReference>
<dbReference type="SUPFAM" id="SSF47413">
    <property type="entry name" value="lambda repressor-like DNA-binding domains"/>
    <property type="match status" value="1"/>
</dbReference>
<evidence type="ECO:0000313" key="6">
    <source>
        <dbReference type="EMBL" id="EES52580.1"/>
    </source>
</evidence>
<reference evidence="6 7" key="1">
    <citation type="journal article" date="2009" name="Appl. Environ. Microbiol.">
        <title>Community genomic and proteomic analyses of chemoautotrophic iron-oxidizing "Leptospirillum rubarum" (Group II) and "Leptospirillum ferrodiazotrophum" (Group III) bacteria in acid mine drainage biofilms.</title>
        <authorList>
            <person name="Goltsman D.S."/>
            <person name="Denef V.J."/>
            <person name="Singer S.W."/>
            <person name="VerBerkmoes N.C."/>
            <person name="Lefsrud M."/>
            <person name="Mueller R.S."/>
            <person name="Dick G.J."/>
            <person name="Sun C.L."/>
            <person name="Wheeler K.E."/>
            <person name="Zemla A."/>
            <person name="Baker B.J."/>
            <person name="Hauser L."/>
            <person name="Land M."/>
            <person name="Shah M.B."/>
            <person name="Thelen M.P."/>
            <person name="Hettich R.L."/>
            <person name="Banfield J.F."/>
        </authorList>
    </citation>
    <scope>NUCLEOTIDE SEQUENCE [LARGE SCALE GENOMIC DNA]</scope>
</reference>
<comment type="cofactor">
    <cofactor evidence="1">
        <name>Zn(2+)</name>
        <dbReference type="ChEBI" id="CHEBI:29105"/>
    </cofactor>
</comment>
<dbReference type="InterPro" id="IPR001387">
    <property type="entry name" value="Cro/C1-type_HTH"/>
</dbReference>
<dbReference type="InterPro" id="IPR051453">
    <property type="entry name" value="MBL_Glyoxalase_II"/>
</dbReference>
<dbReference type="SUPFAM" id="SSF56281">
    <property type="entry name" value="Metallo-hydrolase/oxidoreductase"/>
    <property type="match status" value="1"/>
</dbReference>
<organism evidence="6 7">
    <name type="scientific">Leptospirillum ferrodiazotrophum</name>
    <dbReference type="NCBI Taxonomy" id="412449"/>
    <lineage>
        <taxon>Bacteria</taxon>
        <taxon>Pseudomonadati</taxon>
        <taxon>Nitrospirota</taxon>
        <taxon>Nitrospiria</taxon>
        <taxon>Nitrospirales</taxon>
        <taxon>Nitrospiraceae</taxon>
        <taxon>Leptospirillum</taxon>
    </lineage>
</organism>
<evidence type="ECO:0000256" key="2">
    <source>
        <dbReference type="ARBA" id="ARBA00022723"/>
    </source>
</evidence>
<dbReference type="Pfam" id="PF13560">
    <property type="entry name" value="HTH_31"/>
    <property type="match status" value="1"/>
</dbReference>
<dbReference type="InterPro" id="IPR010982">
    <property type="entry name" value="Lambda_DNA-bd_dom_sf"/>
</dbReference>
<accession>C6HXW8</accession>
<dbReference type="PANTHER" id="PTHR46233:SF3">
    <property type="entry name" value="HYDROXYACYLGLUTATHIONE HYDROLASE GLOC"/>
    <property type="match status" value="1"/>
</dbReference>
<dbReference type="SMART" id="SM00849">
    <property type="entry name" value="Lactamase_B"/>
    <property type="match status" value="1"/>
</dbReference>
<evidence type="ECO:0000313" key="7">
    <source>
        <dbReference type="Proteomes" id="UP000009374"/>
    </source>
</evidence>
<feature type="domain" description="Metallo-beta-lactamase" evidence="5">
    <location>
        <begin position="95"/>
        <end position="265"/>
    </location>
</feature>